<dbReference type="AlphaFoldDB" id="A0A557RHM2"/>
<evidence type="ECO:0000256" key="4">
    <source>
        <dbReference type="PROSITE-ProRule" id="PRU00169"/>
    </source>
</evidence>
<reference evidence="7 8" key="1">
    <citation type="submission" date="2019-07" db="EMBL/GenBank/DDBJ databases">
        <title>Reclasification of Spiribacter aquaticus.</title>
        <authorList>
            <person name="Leon M.J."/>
            <person name="Sanchez-Porro C."/>
            <person name="Ventosa A."/>
        </authorList>
    </citation>
    <scope>NUCLEOTIDE SEQUENCE [LARGE SCALE GENOMIC DNA]</scope>
    <source>
        <strain evidence="7 8">SP30</strain>
    </source>
</reference>
<gene>
    <name evidence="7" type="ORF">FPL11_08470</name>
</gene>
<evidence type="ECO:0000259" key="6">
    <source>
        <dbReference type="PROSITE" id="PS50110"/>
    </source>
</evidence>
<keyword evidence="1" id="KW-0805">Transcription regulation</keyword>
<name>A0A557RHM2_9GAMM</name>
<dbReference type="InterPro" id="IPR001789">
    <property type="entry name" value="Sig_transdc_resp-reg_receiver"/>
</dbReference>
<dbReference type="RefSeq" id="WP_144348214.1">
    <property type="nucleotide sequence ID" value="NZ_VMKP01000003.1"/>
</dbReference>
<dbReference type="InterPro" id="IPR000792">
    <property type="entry name" value="Tscrpt_reg_LuxR_C"/>
</dbReference>
<evidence type="ECO:0000259" key="5">
    <source>
        <dbReference type="PROSITE" id="PS50043"/>
    </source>
</evidence>
<dbReference type="PROSITE" id="PS50110">
    <property type="entry name" value="RESPONSE_REGULATORY"/>
    <property type="match status" value="1"/>
</dbReference>
<dbReference type="PANTHER" id="PTHR44688">
    <property type="entry name" value="DNA-BINDING TRANSCRIPTIONAL ACTIVATOR DEVR_DOSR"/>
    <property type="match status" value="1"/>
</dbReference>
<keyword evidence="8" id="KW-1185">Reference proteome</keyword>
<evidence type="ECO:0000256" key="1">
    <source>
        <dbReference type="ARBA" id="ARBA00023015"/>
    </source>
</evidence>
<dbReference type="EMBL" id="VMKP01000003">
    <property type="protein sequence ID" value="TVO64672.1"/>
    <property type="molecule type" value="Genomic_DNA"/>
</dbReference>
<dbReference type="PROSITE" id="PS50043">
    <property type="entry name" value="HTH_LUXR_2"/>
    <property type="match status" value="1"/>
</dbReference>
<dbReference type="GO" id="GO:0003677">
    <property type="term" value="F:DNA binding"/>
    <property type="evidence" value="ECO:0007669"/>
    <property type="project" value="UniProtKB-KW"/>
</dbReference>
<evidence type="ECO:0000256" key="2">
    <source>
        <dbReference type="ARBA" id="ARBA00023125"/>
    </source>
</evidence>
<evidence type="ECO:0000256" key="3">
    <source>
        <dbReference type="ARBA" id="ARBA00023163"/>
    </source>
</evidence>
<dbReference type="SMART" id="SM00421">
    <property type="entry name" value="HTH_LUXR"/>
    <property type="match status" value="1"/>
</dbReference>
<keyword evidence="4" id="KW-0597">Phosphoprotein</keyword>
<proteinExistence type="predicted"/>
<evidence type="ECO:0000313" key="7">
    <source>
        <dbReference type="EMBL" id="TVO64672.1"/>
    </source>
</evidence>
<dbReference type="Proteomes" id="UP000316688">
    <property type="component" value="Unassembled WGS sequence"/>
</dbReference>
<dbReference type="GO" id="GO:0000160">
    <property type="term" value="P:phosphorelay signal transduction system"/>
    <property type="evidence" value="ECO:0007669"/>
    <property type="project" value="InterPro"/>
</dbReference>
<dbReference type="SUPFAM" id="SSF52172">
    <property type="entry name" value="CheY-like"/>
    <property type="match status" value="1"/>
</dbReference>
<dbReference type="InterPro" id="IPR011006">
    <property type="entry name" value="CheY-like_superfamily"/>
</dbReference>
<feature type="modified residue" description="4-aspartylphosphate" evidence="4">
    <location>
        <position position="55"/>
    </location>
</feature>
<dbReference type="Pfam" id="PF00072">
    <property type="entry name" value="Response_reg"/>
    <property type="match status" value="1"/>
</dbReference>
<comment type="caution">
    <text evidence="7">The sequence shown here is derived from an EMBL/GenBank/DDBJ whole genome shotgun (WGS) entry which is preliminary data.</text>
</comment>
<accession>A0A557RHM2</accession>
<protein>
    <submittedName>
        <fullName evidence="7">Response regulator transcription factor</fullName>
    </submittedName>
</protein>
<dbReference type="Pfam" id="PF00196">
    <property type="entry name" value="GerE"/>
    <property type="match status" value="1"/>
</dbReference>
<dbReference type="InterPro" id="IPR036388">
    <property type="entry name" value="WH-like_DNA-bd_sf"/>
</dbReference>
<sequence length="198" mass="21501">MSDTLAVHLVDDDAGVAEACRYLLEGLGLAVIDWRSGEDFLAGANLDEPAAVLLDMRLPGIDGRAVHEQLQAADACLGVIILTGHGDIDMAVESMKRGAVDFLQKPVAARAMERALDSAFARARQCAGDRRIRHLAATLSEREREIARWVSEGLTNREIAEALHIAVRTVEVHRSRVVEKMGAANSAELAAIWQRLEA</sequence>
<organism evidence="7 8">
    <name type="scientific">Spiribacter aquaticus</name>
    <dbReference type="NCBI Taxonomy" id="1935996"/>
    <lineage>
        <taxon>Bacteria</taxon>
        <taxon>Pseudomonadati</taxon>
        <taxon>Pseudomonadota</taxon>
        <taxon>Gammaproteobacteria</taxon>
        <taxon>Chromatiales</taxon>
        <taxon>Ectothiorhodospiraceae</taxon>
        <taxon>Spiribacter</taxon>
    </lineage>
</organism>
<evidence type="ECO:0000313" key="8">
    <source>
        <dbReference type="Proteomes" id="UP000316688"/>
    </source>
</evidence>
<dbReference type="GO" id="GO:0006355">
    <property type="term" value="P:regulation of DNA-templated transcription"/>
    <property type="evidence" value="ECO:0007669"/>
    <property type="project" value="InterPro"/>
</dbReference>
<dbReference type="Gene3D" id="1.10.10.10">
    <property type="entry name" value="Winged helix-like DNA-binding domain superfamily/Winged helix DNA-binding domain"/>
    <property type="match status" value="1"/>
</dbReference>
<keyword evidence="3" id="KW-0804">Transcription</keyword>
<dbReference type="Gene3D" id="3.40.50.2300">
    <property type="match status" value="1"/>
</dbReference>
<dbReference type="CDD" id="cd06170">
    <property type="entry name" value="LuxR_C_like"/>
    <property type="match status" value="1"/>
</dbReference>
<dbReference type="PANTHER" id="PTHR44688:SF16">
    <property type="entry name" value="DNA-BINDING TRANSCRIPTIONAL ACTIVATOR DEVR_DOSR"/>
    <property type="match status" value="1"/>
</dbReference>
<dbReference type="PROSITE" id="PS00622">
    <property type="entry name" value="HTH_LUXR_1"/>
    <property type="match status" value="1"/>
</dbReference>
<feature type="domain" description="HTH luxR-type" evidence="5">
    <location>
        <begin position="132"/>
        <end position="197"/>
    </location>
</feature>
<keyword evidence="2" id="KW-0238">DNA-binding</keyword>
<dbReference type="PRINTS" id="PR00038">
    <property type="entry name" value="HTHLUXR"/>
</dbReference>
<feature type="domain" description="Response regulatory" evidence="6">
    <location>
        <begin position="6"/>
        <end position="120"/>
    </location>
</feature>
<dbReference type="SMART" id="SM00448">
    <property type="entry name" value="REC"/>
    <property type="match status" value="1"/>
</dbReference>